<reference evidence="4 5" key="1">
    <citation type="journal article" date="2018" name="Mol. Biol. Evol.">
        <title>Broad Genomic Sampling Reveals a Smut Pathogenic Ancestry of the Fungal Clade Ustilaginomycotina.</title>
        <authorList>
            <person name="Kijpornyongpan T."/>
            <person name="Mondo S.J."/>
            <person name="Barry K."/>
            <person name="Sandor L."/>
            <person name="Lee J."/>
            <person name="Lipzen A."/>
            <person name="Pangilinan J."/>
            <person name="LaButti K."/>
            <person name="Hainaut M."/>
            <person name="Henrissat B."/>
            <person name="Grigoriev I.V."/>
            <person name="Spatafora J.W."/>
            <person name="Aime M.C."/>
        </authorList>
    </citation>
    <scope>NUCLEOTIDE SEQUENCE [LARGE SCALE GENOMIC DNA]</scope>
    <source>
        <strain evidence="4 5">MCA 3882</strain>
    </source>
</reference>
<protein>
    <recommendedName>
        <fullName evidence="3">SH3 domain-containing protein</fullName>
    </recommendedName>
</protein>
<evidence type="ECO:0000256" key="1">
    <source>
        <dbReference type="ARBA" id="ARBA00022443"/>
    </source>
</evidence>
<dbReference type="GeneID" id="37018399"/>
<gene>
    <name evidence="4" type="ORF">FA14DRAFT_124014</name>
</gene>
<evidence type="ECO:0000256" key="2">
    <source>
        <dbReference type="PROSITE-ProRule" id="PRU00192"/>
    </source>
</evidence>
<dbReference type="GO" id="GO:0005085">
    <property type="term" value="F:guanyl-nucleotide exchange factor activity"/>
    <property type="evidence" value="ECO:0007669"/>
    <property type="project" value="TreeGrafter"/>
</dbReference>
<dbReference type="CDD" id="cd11883">
    <property type="entry name" value="SH3_Sdc25"/>
    <property type="match status" value="1"/>
</dbReference>
<dbReference type="RefSeq" id="XP_025354572.1">
    <property type="nucleotide sequence ID" value="XM_025496618.1"/>
</dbReference>
<evidence type="ECO:0000313" key="5">
    <source>
        <dbReference type="Proteomes" id="UP000245771"/>
    </source>
</evidence>
<dbReference type="InParanoid" id="A0A316V9W9"/>
<dbReference type="Gene3D" id="2.30.30.40">
    <property type="entry name" value="SH3 Domains"/>
    <property type="match status" value="1"/>
</dbReference>
<dbReference type="AlphaFoldDB" id="A0A316V9W9"/>
<accession>A0A316V9W9</accession>
<dbReference type="PRINTS" id="PR00452">
    <property type="entry name" value="SH3DOMAIN"/>
</dbReference>
<feature type="domain" description="SH3" evidence="3">
    <location>
        <begin position="12"/>
        <end position="67"/>
    </location>
</feature>
<evidence type="ECO:0000313" key="4">
    <source>
        <dbReference type="EMBL" id="PWN34270.1"/>
    </source>
</evidence>
<evidence type="ECO:0000259" key="3">
    <source>
        <dbReference type="PROSITE" id="PS50002"/>
    </source>
</evidence>
<dbReference type="PANTHER" id="PTHR46026">
    <property type="entry name" value="RHO-TYPE GUANINE NUCLEOTIDE EXCHANGE FACTOR, ISOFORM F"/>
    <property type="match status" value="1"/>
</dbReference>
<dbReference type="PANTHER" id="PTHR46026:SF1">
    <property type="entry name" value="RHO-TYPE GUANINE NUCLEOTIDE EXCHANGE FACTOR, ISOFORM F"/>
    <property type="match status" value="1"/>
</dbReference>
<dbReference type="InterPro" id="IPR036028">
    <property type="entry name" value="SH3-like_dom_sf"/>
</dbReference>
<sequence>MNGLDDYDDGEERSFFVRALYDFNSTESSSLSFKKGTLIEVLTQLESGWWDGLLGNDTRGWFPSNYV</sequence>
<dbReference type="FunFam" id="2.30.30.40:FF:000072">
    <property type="entry name" value="Unconventional Myosin IB"/>
    <property type="match status" value="1"/>
</dbReference>
<dbReference type="Proteomes" id="UP000245771">
    <property type="component" value="Unassembled WGS sequence"/>
</dbReference>
<proteinExistence type="predicted"/>
<dbReference type="InterPro" id="IPR001452">
    <property type="entry name" value="SH3_domain"/>
</dbReference>
<keyword evidence="5" id="KW-1185">Reference proteome</keyword>
<dbReference type="EMBL" id="KZ819604">
    <property type="protein sequence ID" value="PWN34270.1"/>
    <property type="molecule type" value="Genomic_DNA"/>
</dbReference>
<dbReference type="GO" id="GO:0005737">
    <property type="term" value="C:cytoplasm"/>
    <property type="evidence" value="ECO:0007669"/>
    <property type="project" value="TreeGrafter"/>
</dbReference>
<keyword evidence="1 2" id="KW-0728">SH3 domain</keyword>
<dbReference type="STRING" id="1280837.A0A316V9W9"/>
<organism evidence="4 5">
    <name type="scientific">Meira miltonrushii</name>
    <dbReference type="NCBI Taxonomy" id="1280837"/>
    <lineage>
        <taxon>Eukaryota</taxon>
        <taxon>Fungi</taxon>
        <taxon>Dikarya</taxon>
        <taxon>Basidiomycota</taxon>
        <taxon>Ustilaginomycotina</taxon>
        <taxon>Exobasidiomycetes</taxon>
        <taxon>Exobasidiales</taxon>
        <taxon>Brachybasidiaceae</taxon>
        <taxon>Meira</taxon>
    </lineage>
</organism>
<name>A0A316V9W9_9BASI</name>
<dbReference type="SMART" id="SM00326">
    <property type="entry name" value="SH3"/>
    <property type="match status" value="1"/>
</dbReference>
<dbReference type="SUPFAM" id="SSF50044">
    <property type="entry name" value="SH3-domain"/>
    <property type="match status" value="1"/>
</dbReference>
<dbReference type="PROSITE" id="PS50002">
    <property type="entry name" value="SH3"/>
    <property type="match status" value="1"/>
</dbReference>
<dbReference type="Pfam" id="PF00018">
    <property type="entry name" value="SH3_1"/>
    <property type="match status" value="1"/>
</dbReference>
<feature type="non-terminal residue" evidence="4">
    <location>
        <position position="67"/>
    </location>
</feature>
<dbReference type="OrthoDB" id="10255964at2759"/>